<dbReference type="STRING" id="29920.A0A329RL01"/>
<keyword evidence="3" id="KW-0813">Transport</keyword>
<dbReference type="InterPro" id="IPR027469">
    <property type="entry name" value="Cation_efflux_TMD_sf"/>
</dbReference>
<dbReference type="EMBL" id="RCMV01001059">
    <property type="protein sequence ID" value="KAG3210675.1"/>
    <property type="molecule type" value="Genomic_DNA"/>
</dbReference>
<dbReference type="InterPro" id="IPR050681">
    <property type="entry name" value="CDF/SLC30A"/>
</dbReference>
<dbReference type="InterPro" id="IPR027470">
    <property type="entry name" value="Cation_efflux_CTD"/>
</dbReference>
<feature type="region of interest" description="Disordered" evidence="9">
    <location>
        <begin position="1"/>
        <end position="31"/>
    </location>
</feature>
<dbReference type="PANTHER" id="PTHR11562">
    <property type="entry name" value="CATION EFFLUX PROTEIN/ ZINC TRANSPORTER"/>
    <property type="match status" value="1"/>
</dbReference>
<evidence type="ECO:0000256" key="8">
    <source>
        <dbReference type="ARBA" id="ARBA00023136"/>
    </source>
</evidence>
<sequence>MARNSYNSYNSMDETMPLKGPRPPMERKASRRIPLTDGAKRAQRKLQLACVCSLLFMCAEVVGGFLAGSLAIMTDAAHLLSDVAGFCISLFAIWVSTMPASKRLSFGFQRAEVIGAVTSVLVIWVLTGVLVYAAVERFMECLEPNPKEHVNGKLMFIVACIGLVVNLILMQILGHGHSHGGGGGHGHSHGGDSHGHAHGDSSSSTSSDEEGHSHSHGHGHSHGGHGHSHGDLENGLGEAPKAKKKLENLNIEAAYIHALGDFIQSIGVCIAGGLIWYKPEWQIADPIATFIFSILVLGTTIGIVRDSIHVLMEGTPDGIHADEIERGLRRCSSVVAVHDLHIWSLSAGLPSLSVHLVSDDAETALHAAQRYLMSKGITHTTIQIEKTATLYPRDCNSDLKCGQDSPQNSD</sequence>
<comment type="caution">
    <text evidence="19">The sequence shown here is derived from an EMBL/GenBank/DDBJ whole genome shotgun (WGS) entry which is preliminary data.</text>
</comment>
<feature type="compositionally biased region" description="Basic and acidic residues" evidence="9">
    <location>
        <begin position="189"/>
        <end position="199"/>
    </location>
</feature>
<keyword evidence="5" id="KW-0862">Zinc</keyword>
<evidence type="ECO:0000313" key="16">
    <source>
        <dbReference type="EMBL" id="KAG2960921.1"/>
    </source>
</evidence>
<reference evidence="19 20" key="1">
    <citation type="submission" date="2018-01" db="EMBL/GenBank/DDBJ databases">
        <title>Draft genome of the strawberry crown rot pathogen Phytophthora cactorum.</title>
        <authorList>
            <person name="Armitage A.D."/>
            <person name="Lysoe E."/>
            <person name="Nellist C.F."/>
            <person name="Harrison R.J."/>
            <person name="Brurberg M.B."/>
        </authorList>
    </citation>
    <scope>NUCLEOTIDE SEQUENCE [LARGE SCALE GENOMIC DNA]</scope>
    <source>
        <strain evidence="19 20">10300</strain>
    </source>
</reference>
<name>A0A329RL01_9STRA</name>
<evidence type="ECO:0000259" key="12">
    <source>
        <dbReference type="Pfam" id="PF16916"/>
    </source>
</evidence>
<dbReference type="Proteomes" id="UP000735874">
    <property type="component" value="Unassembled WGS sequence"/>
</dbReference>
<protein>
    <recommendedName>
        <fullName evidence="21">Cation efflux protein transmembrane domain</fullName>
    </recommendedName>
</protein>
<dbReference type="Gene3D" id="1.20.1510.10">
    <property type="entry name" value="Cation efflux protein transmembrane domain"/>
    <property type="match status" value="1"/>
</dbReference>
<keyword evidence="20" id="KW-1185">Reference proteome</keyword>
<dbReference type="Pfam" id="PF16916">
    <property type="entry name" value="ZT_dimer"/>
    <property type="match status" value="1"/>
</dbReference>
<comment type="subcellular location">
    <subcellularLocation>
        <location evidence="1">Membrane</location>
        <topology evidence="1">Multi-pass membrane protein</topology>
    </subcellularLocation>
</comment>
<feature type="transmembrane region" description="Helical" evidence="10">
    <location>
        <begin position="113"/>
        <end position="134"/>
    </location>
</feature>
<evidence type="ECO:0000256" key="4">
    <source>
        <dbReference type="ARBA" id="ARBA00022692"/>
    </source>
</evidence>
<evidence type="ECO:0000256" key="1">
    <source>
        <dbReference type="ARBA" id="ARBA00004141"/>
    </source>
</evidence>
<dbReference type="PANTHER" id="PTHR11562:SF17">
    <property type="entry name" value="RE54080P-RELATED"/>
    <property type="match status" value="1"/>
</dbReference>
<dbReference type="InterPro" id="IPR002524">
    <property type="entry name" value="Cation_efflux"/>
</dbReference>
<keyword evidence="5" id="KW-0864">Zinc transport</keyword>
<feature type="domain" description="Cation efflux protein transmembrane" evidence="11">
    <location>
        <begin position="47"/>
        <end position="312"/>
    </location>
</feature>
<keyword evidence="7" id="KW-0406">Ion transport</keyword>
<dbReference type="SUPFAM" id="SSF161111">
    <property type="entry name" value="Cation efflux protein transmembrane domain-like"/>
    <property type="match status" value="1"/>
</dbReference>
<dbReference type="Proteomes" id="UP000774804">
    <property type="component" value="Unassembled WGS sequence"/>
</dbReference>
<dbReference type="VEuPathDB" id="FungiDB:PC110_g19558"/>
<dbReference type="EMBL" id="RCMG01000882">
    <property type="protein sequence ID" value="KAG2843634.1"/>
    <property type="molecule type" value="Genomic_DNA"/>
</dbReference>
<evidence type="ECO:0000256" key="2">
    <source>
        <dbReference type="ARBA" id="ARBA00008873"/>
    </source>
</evidence>
<evidence type="ECO:0000256" key="7">
    <source>
        <dbReference type="ARBA" id="ARBA00023065"/>
    </source>
</evidence>
<dbReference type="Proteomes" id="UP000697107">
    <property type="component" value="Unassembled WGS sequence"/>
</dbReference>
<evidence type="ECO:0000313" key="20">
    <source>
        <dbReference type="Proteomes" id="UP000251314"/>
    </source>
</evidence>
<evidence type="ECO:0000256" key="9">
    <source>
        <dbReference type="SAM" id="MobiDB-lite"/>
    </source>
</evidence>
<evidence type="ECO:0000256" key="6">
    <source>
        <dbReference type="ARBA" id="ARBA00022989"/>
    </source>
</evidence>
<dbReference type="EMBL" id="JAENGZ010001183">
    <property type="protein sequence ID" value="KAG6949968.1"/>
    <property type="molecule type" value="Genomic_DNA"/>
</dbReference>
<evidence type="ECO:0000313" key="17">
    <source>
        <dbReference type="EMBL" id="KAG3210675.1"/>
    </source>
</evidence>
<proteinExistence type="inferred from homology"/>
<keyword evidence="4 10" id="KW-0812">Transmembrane</keyword>
<evidence type="ECO:0000313" key="14">
    <source>
        <dbReference type="EMBL" id="KAG2899194.1"/>
    </source>
</evidence>
<dbReference type="EMBL" id="MJFZ01000951">
    <property type="protein sequence ID" value="RAW24012.1"/>
    <property type="molecule type" value="Genomic_DNA"/>
</dbReference>
<evidence type="ECO:0008006" key="21">
    <source>
        <dbReference type="Google" id="ProtNLM"/>
    </source>
</evidence>
<comment type="similarity">
    <text evidence="2">Belongs to the cation diffusion facilitator (CDF) transporter (TC 2.A.4) family. SLC30A subfamily.</text>
</comment>
<evidence type="ECO:0000313" key="15">
    <source>
        <dbReference type="EMBL" id="KAG2903680.1"/>
    </source>
</evidence>
<dbReference type="NCBIfam" id="TIGR01297">
    <property type="entry name" value="CDF"/>
    <property type="match status" value="1"/>
</dbReference>
<gene>
    <name evidence="18" type="ORF">JG687_00014523</name>
    <name evidence="19" type="ORF">PC110_g19558</name>
    <name evidence="13" type="ORF">PC113_g18570</name>
    <name evidence="14" type="ORF">PC115_g16614</name>
    <name evidence="15" type="ORF">PC117_g21220</name>
    <name evidence="16" type="ORF">PC118_g22249</name>
    <name evidence="17" type="ORF">PC129_g18332</name>
</gene>
<dbReference type="OrthoDB" id="9944568at2759"/>
<organism evidence="19 20">
    <name type="scientific">Phytophthora cactorum</name>
    <dbReference type="NCBI Taxonomy" id="29920"/>
    <lineage>
        <taxon>Eukaryota</taxon>
        <taxon>Sar</taxon>
        <taxon>Stramenopiles</taxon>
        <taxon>Oomycota</taxon>
        <taxon>Peronosporomycetes</taxon>
        <taxon>Peronosporales</taxon>
        <taxon>Peronosporaceae</taxon>
        <taxon>Phytophthora</taxon>
    </lineage>
</organism>
<dbReference type="GO" id="GO:0005385">
    <property type="term" value="F:zinc ion transmembrane transporter activity"/>
    <property type="evidence" value="ECO:0007669"/>
    <property type="project" value="TreeGrafter"/>
</dbReference>
<feature type="transmembrane region" description="Helical" evidence="10">
    <location>
        <begin position="79"/>
        <end position="101"/>
    </location>
</feature>
<feature type="transmembrane region" description="Helical" evidence="10">
    <location>
        <begin position="48"/>
        <end position="73"/>
    </location>
</feature>
<feature type="compositionally biased region" description="Basic residues" evidence="9">
    <location>
        <begin position="214"/>
        <end position="227"/>
    </location>
</feature>
<dbReference type="EMBL" id="RCMK01001048">
    <property type="protein sequence ID" value="KAG2903680.1"/>
    <property type="molecule type" value="Genomic_DNA"/>
</dbReference>
<reference evidence="18" key="3">
    <citation type="submission" date="2021-01" db="EMBL/GenBank/DDBJ databases">
        <title>Phytophthora aleatoria, a newly-described species from Pinus radiata is distinct from Phytophthora cactorum isolates based on comparative genomics.</title>
        <authorList>
            <person name="Mcdougal R."/>
            <person name="Panda P."/>
            <person name="Williams N."/>
            <person name="Studholme D.J."/>
        </authorList>
    </citation>
    <scope>NUCLEOTIDE SEQUENCE</scope>
    <source>
        <strain evidence="18">NZFS 3830</strain>
    </source>
</reference>
<dbReference type="InterPro" id="IPR058533">
    <property type="entry name" value="Cation_efflux_TM"/>
</dbReference>
<feature type="transmembrane region" description="Helical" evidence="10">
    <location>
        <begin position="283"/>
        <end position="304"/>
    </location>
</feature>
<keyword evidence="8 10" id="KW-0472">Membrane</keyword>
<dbReference type="EMBL" id="RCMI01000738">
    <property type="protein sequence ID" value="KAG2899194.1"/>
    <property type="molecule type" value="Genomic_DNA"/>
</dbReference>
<evidence type="ECO:0000313" key="18">
    <source>
        <dbReference type="EMBL" id="KAG6949968.1"/>
    </source>
</evidence>
<reference evidence="13" key="2">
    <citation type="submission" date="2018-10" db="EMBL/GenBank/DDBJ databases">
        <title>Effector identification in a new, highly contiguous assembly of the strawberry crown rot pathogen Phytophthora cactorum.</title>
        <authorList>
            <person name="Armitage A.D."/>
            <person name="Nellist C.F."/>
            <person name="Bates H."/>
            <person name="Vickerstaff R.J."/>
            <person name="Harrison R.J."/>
        </authorList>
    </citation>
    <scope>NUCLEOTIDE SEQUENCE</scope>
    <source>
        <strain evidence="13">15-7</strain>
        <strain evidence="14">4032</strain>
        <strain evidence="15">4040</strain>
        <strain evidence="16">P415</strain>
        <strain evidence="17">P421</strain>
    </source>
</reference>
<feature type="compositionally biased region" description="Polar residues" evidence="9">
    <location>
        <begin position="1"/>
        <end position="13"/>
    </location>
</feature>
<feature type="transmembrane region" description="Helical" evidence="10">
    <location>
        <begin position="253"/>
        <end position="277"/>
    </location>
</feature>
<dbReference type="Pfam" id="PF01545">
    <property type="entry name" value="Cation_efflux"/>
    <property type="match status" value="1"/>
</dbReference>
<feature type="transmembrane region" description="Helical" evidence="10">
    <location>
        <begin position="154"/>
        <end position="173"/>
    </location>
</feature>
<feature type="region of interest" description="Disordered" evidence="9">
    <location>
        <begin position="179"/>
        <end position="237"/>
    </location>
</feature>
<dbReference type="Proteomes" id="UP000760860">
    <property type="component" value="Unassembled WGS sequence"/>
</dbReference>
<dbReference type="AlphaFoldDB" id="A0A329RL01"/>
<evidence type="ECO:0000256" key="5">
    <source>
        <dbReference type="ARBA" id="ARBA00022906"/>
    </source>
</evidence>
<dbReference type="Proteomes" id="UP000688947">
    <property type="component" value="Unassembled WGS sequence"/>
</dbReference>
<evidence type="ECO:0000313" key="13">
    <source>
        <dbReference type="EMBL" id="KAG2843634.1"/>
    </source>
</evidence>
<dbReference type="EMBL" id="RCML01001694">
    <property type="protein sequence ID" value="KAG2960921.1"/>
    <property type="molecule type" value="Genomic_DNA"/>
</dbReference>
<dbReference type="Proteomes" id="UP000736787">
    <property type="component" value="Unassembled WGS sequence"/>
</dbReference>
<evidence type="ECO:0000256" key="10">
    <source>
        <dbReference type="SAM" id="Phobius"/>
    </source>
</evidence>
<evidence type="ECO:0000313" key="19">
    <source>
        <dbReference type="EMBL" id="RAW24012.1"/>
    </source>
</evidence>
<evidence type="ECO:0000256" key="3">
    <source>
        <dbReference type="ARBA" id="ARBA00022448"/>
    </source>
</evidence>
<feature type="domain" description="Cation efflux protein cytoplasmic" evidence="12">
    <location>
        <begin position="316"/>
        <end position="386"/>
    </location>
</feature>
<dbReference type="GO" id="GO:0005886">
    <property type="term" value="C:plasma membrane"/>
    <property type="evidence" value="ECO:0007669"/>
    <property type="project" value="TreeGrafter"/>
</dbReference>
<dbReference type="Proteomes" id="UP000251314">
    <property type="component" value="Unassembled WGS sequence"/>
</dbReference>
<keyword evidence="6 10" id="KW-1133">Transmembrane helix</keyword>
<evidence type="ECO:0000259" key="11">
    <source>
        <dbReference type="Pfam" id="PF01545"/>
    </source>
</evidence>
<accession>A0A329RL01</accession>